<feature type="transmembrane region" description="Helical" evidence="7">
    <location>
        <begin position="400"/>
        <end position="417"/>
    </location>
</feature>
<dbReference type="InterPro" id="IPR020846">
    <property type="entry name" value="MFS_dom"/>
</dbReference>
<evidence type="ECO:0000256" key="4">
    <source>
        <dbReference type="ARBA" id="ARBA00022989"/>
    </source>
</evidence>
<evidence type="ECO:0000256" key="1">
    <source>
        <dbReference type="ARBA" id="ARBA00004141"/>
    </source>
</evidence>
<evidence type="ECO:0000313" key="10">
    <source>
        <dbReference type="Proteomes" id="UP000092321"/>
    </source>
</evidence>
<evidence type="ECO:0000313" key="9">
    <source>
        <dbReference type="EMBL" id="OBA26905.1"/>
    </source>
</evidence>
<protein>
    <submittedName>
        <fullName evidence="9">Vacuolar basic amino acid transporter</fullName>
    </submittedName>
</protein>
<dbReference type="InterPro" id="IPR011701">
    <property type="entry name" value="MFS"/>
</dbReference>
<feature type="transmembrane region" description="Helical" evidence="7">
    <location>
        <begin position="150"/>
        <end position="171"/>
    </location>
</feature>
<dbReference type="Gene3D" id="1.20.1250.20">
    <property type="entry name" value="MFS general substrate transporter like domains"/>
    <property type="match status" value="2"/>
</dbReference>
<dbReference type="EMBL" id="LXPE01000012">
    <property type="protein sequence ID" value="OBA26905.1"/>
    <property type="molecule type" value="Genomic_DNA"/>
</dbReference>
<dbReference type="InterPro" id="IPR036259">
    <property type="entry name" value="MFS_trans_sf"/>
</dbReference>
<accession>A0A1B7TE19</accession>
<dbReference type="Pfam" id="PF07690">
    <property type="entry name" value="MFS_1"/>
    <property type="match status" value="1"/>
</dbReference>
<feature type="transmembrane region" description="Helical" evidence="7">
    <location>
        <begin position="353"/>
        <end position="380"/>
    </location>
</feature>
<comment type="subcellular location">
    <subcellularLocation>
        <location evidence="1">Membrane</location>
        <topology evidence="1">Multi-pass membrane protein</topology>
    </subcellularLocation>
</comment>
<feature type="region of interest" description="Disordered" evidence="6">
    <location>
        <begin position="595"/>
        <end position="635"/>
    </location>
</feature>
<feature type="transmembrane region" description="Helical" evidence="7">
    <location>
        <begin position="499"/>
        <end position="519"/>
    </location>
</feature>
<feature type="transmembrane region" description="Helical" evidence="7">
    <location>
        <begin position="218"/>
        <end position="237"/>
    </location>
</feature>
<evidence type="ECO:0000259" key="8">
    <source>
        <dbReference type="PROSITE" id="PS50850"/>
    </source>
</evidence>
<dbReference type="GO" id="GO:0005886">
    <property type="term" value="C:plasma membrane"/>
    <property type="evidence" value="ECO:0007669"/>
    <property type="project" value="TreeGrafter"/>
</dbReference>
<name>A0A1B7TE19_9ASCO</name>
<keyword evidence="10" id="KW-1185">Reference proteome</keyword>
<reference evidence="10" key="1">
    <citation type="journal article" date="2016" name="Proc. Natl. Acad. Sci. U.S.A.">
        <title>Comparative genomics of biotechnologically important yeasts.</title>
        <authorList>
            <person name="Riley R."/>
            <person name="Haridas S."/>
            <person name="Wolfe K.H."/>
            <person name="Lopes M.R."/>
            <person name="Hittinger C.T."/>
            <person name="Goeker M."/>
            <person name="Salamov A.A."/>
            <person name="Wisecaver J.H."/>
            <person name="Long T.M."/>
            <person name="Calvey C.H."/>
            <person name="Aerts A.L."/>
            <person name="Barry K.W."/>
            <person name="Choi C."/>
            <person name="Clum A."/>
            <person name="Coughlan A.Y."/>
            <person name="Deshpande S."/>
            <person name="Douglass A.P."/>
            <person name="Hanson S.J."/>
            <person name="Klenk H.-P."/>
            <person name="LaButti K.M."/>
            <person name="Lapidus A."/>
            <person name="Lindquist E.A."/>
            <person name="Lipzen A.M."/>
            <person name="Meier-Kolthoff J.P."/>
            <person name="Ohm R.A."/>
            <person name="Otillar R.P."/>
            <person name="Pangilinan J.L."/>
            <person name="Peng Y."/>
            <person name="Rokas A."/>
            <person name="Rosa C.A."/>
            <person name="Scheuner C."/>
            <person name="Sibirny A.A."/>
            <person name="Slot J.C."/>
            <person name="Stielow J.B."/>
            <person name="Sun H."/>
            <person name="Kurtzman C.P."/>
            <person name="Blackwell M."/>
            <person name="Grigoriev I.V."/>
            <person name="Jeffries T.W."/>
        </authorList>
    </citation>
    <scope>NUCLEOTIDE SEQUENCE [LARGE SCALE GENOMIC DNA]</scope>
    <source>
        <strain evidence="10">NRRL Y-1626</strain>
    </source>
</reference>
<feature type="transmembrane region" description="Helical" evidence="7">
    <location>
        <begin position="269"/>
        <end position="297"/>
    </location>
</feature>
<sequence>MNDQGNANSSNTTLSKINIEPESSFDNLEKISTPEQPKKQPIKEDVIVLRQYYNGSKFYIVMASLLLVLFVASLDIMIVATTIEKVAERFNNYSQTSWLVTGYSLPTAIMCLITARFAYQFSVKSALIIGVIFFEIGSLISALSDSMTMLIIGRCISGIGGSLIQNLIFVVVTQITPPEKISLWVAIVGLAFNIASVVGPIVGSAFTDAYSAGWRLCFYINLPIGISAVFMFMYAYNHENDNYLKGMTKIPGILFKFFKKMGSLSNWKAFALCLFFAYDFVEFSTCSTGFVLLYIGLTFGSGQDYSWSNYRIIVMLVLGPLFMFFSIIWDMYIFEKVCSRYKKRFTPLIDPSVFTKFGLVAVNICNFCSCVAFMCVVLYLIQYYQLVLNQSTMDAGIRTIPLLISSSLCVITGGIFIKKTGLFKVVIFIATILGSIGAGLTQFSDFTMHADKVIGLTILVGCGFGGQVQSTMIASQFYIDKSSGDPDKIRMQTINITSFYSFIKLLGMATGSIIANTYFNTRLNAKVKGNDELSYLHDLNVNEIIVYRLTNKGRDDTLGKIVQSCIKAVWYVSLGFFLADFLASLLITNKRAVHQKSKKKNRQDLEKQESQNKIEAGEETKNEENKEEEEKEVVV</sequence>
<dbReference type="SUPFAM" id="SSF103473">
    <property type="entry name" value="MFS general substrate transporter"/>
    <property type="match status" value="2"/>
</dbReference>
<evidence type="ECO:0000256" key="2">
    <source>
        <dbReference type="ARBA" id="ARBA00008335"/>
    </source>
</evidence>
<dbReference type="AlphaFoldDB" id="A0A1B7TE19"/>
<feature type="transmembrane region" description="Helical" evidence="7">
    <location>
        <begin position="100"/>
        <end position="119"/>
    </location>
</feature>
<feature type="compositionally biased region" description="Polar residues" evidence="6">
    <location>
        <begin position="1"/>
        <end position="16"/>
    </location>
</feature>
<proteinExistence type="inferred from homology"/>
<dbReference type="PROSITE" id="PS50850">
    <property type="entry name" value="MFS"/>
    <property type="match status" value="1"/>
</dbReference>
<evidence type="ECO:0000256" key="7">
    <source>
        <dbReference type="SAM" id="Phobius"/>
    </source>
</evidence>
<feature type="transmembrane region" description="Helical" evidence="7">
    <location>
        <begin position="568"/>
        <end position="588"/>
    </location>
</feature>
<evidence type="ECO:0000256" key="3">
    <source>
        <dbReference type="ARBA" id="ARBA00022692"/>
    </source>
</evidence>
<evidence type="ECO:0000256" key="6">
    <source>
        <dbReference type="SAM" id="MobiDB-lite"/>
    </source>
</evidence>
<feature type="compositionally biased region" description="Acidic residues" evidence="6">
    <location>
        <begin position="625"/>
        <end position="635"/>
    </location>
</feature>
<feature type="domain" description="Major facilitator superfamily (MFS) profile" evidence="8">
    <location>
        <begin position="61"/>
        <end position="592"/>
    </location>
</feature>
<dbReference type="GO" id="GO:0022857">
    <property type="term" value="F:transmembrane transporter activity"/>
    <property type="evidence" value="ECO:0007669"/>
    <property type="project" value="InterPro"/>
</dbReference>
<feature type="transmembrane region" description="Helical" evidence="7">
    <location>
        <begin position="126"/>
        <end position="144"/>
    </location>
</feature>
<feature type="transmembrane region" description="Helical" evidence="7">
    <location>
        <begin position="309"/>
        <end position="332"/>
    </location>
</feature>
<dbReference type="PANTHER" id="PTHR23501:SF198">
    <property type="entry name" value="AZOLE RESISTANCE PROTEIN 1-RELATED"/>
    <property type="match status" value="1"/>
</dbReference>
<dbReference type="OrthoDB" id="10021397at2759"/>
<feature type="transmembrane region" description="Helical" evidence="7">
    <location>
        <begin position="58"/>
        <end position="80"/>
    </location>
</feature>
<comment type="caution">
    <text evidence="9">The sequence shown here is derived from an EMBL/GenBank/DDBJ whole genome shotgun (WGS) entry which is preliminary data.</text>
</comment>
<dbReference type="Proteomes" id="UP000092321">
    <property type="component" value="Unassembled WGS sequence"/>
</dbReference>
<keyword evidence="4 7" id="KW-1133">Transmembrane helix</keyword>
<gene>
    <name evidence="9" type="ORF">HANVADRAFT_24127</name>
</gene>
<dbReference type="PANTHER" id="PTHR23501">
    <property type="entry name" value="MAJOR FACILITATOR SUPERFAMILY"/>
    <property type="match status" value="1"/>
</dbReference>
<feature type="region of interest" description="Disordered" evidence="6">
    <location>
        <begin position="1"/>
        <end position="21"/>
    </location>
</feature>
<keyword evidence="3 7" id="KW-0812">Transmembrane</keyword>
<feature type="compositionally biased region" description="Basic and acidic residues" evidence="6">
    <location>
        <begin position="602"/>
        <end position="624"/>
    </location>
</feature>
<organism evidence="9 10">
    <name type="scientific">Hanseniaspora valbyensis NRRL Y-1626</name>
    <dbReference type="NCBI Taxonomy" id="766949"/>
    <lineage>
        <taxon>Eukaryota</taxon>
        <taxon>Fungi</taxon>
        <taxon>Dikarya</taxon>
        <taxon>Ascomycota</taxon>
        <taxon>Saccharomycotina</taxon>
        <taxon>Saccharomycetes</taxon>
        <taxon>Saccharomycodales</taxon>
        <taxon>Saccharomycodaceae</taxon>
        <taxon>Hanseniaspora</taxon>
    </lineage>
</organism>
<feature type="transmembrane region" description="Helical" evidence="7">
    <location>
        <begin position="453"/>
        <end position="479"/>
    </location>
</feature>
<comment type="similarity">
    <text evidence="2">Belongs to the major facilitator superfamily.</text>
</comment>
<keyword evidence="5 7" id="KW-0472">Membrane</keyword>
<evidence type="ECO:0000256" key="5">
    <source>
        <dbReference type="ARBA" id="ARBA00023136"/>
    </source>
</evidence>
<feature type="transmembrane region" description="Helical" evidence="7">
    <location>
        <begin position="422"/>
        <end position="441"/>
    </location>
</feature>
<feature type="transmembrane region" description="Helical" evidence="7">
    <location>
        <begin position="183"/>
        <end position="206"/>
    </location>
</feature>